<dbReference type="Proteomes" id="UP000011680">
    <property type="component" value="Unassembled WGS sequence"/>
</dbReference>
<evidence type="ECO:0000259" key="1">
    <source>
        <dbReference type="Pfam" id="PF00535"/>
    </source>
</evidence>
<feature type="domain" description="Glycosyltransferase 2-like" evidence="1">
    <location>
        <begin position="11"/>
        <end position="178"/>
    </location>
</feature>
<comment type="caution">
    <text evidence="2">The sequence shown here is derived from an EMBL/GenBank/DDBJ whole genome shotgun (WGS) entry which is preliminary data.</text>
</comment>
<dbReference type="PATRIC" id="fig|1227457.3.peg.653"/>
<organism evidence="2 3">
    <name type="scientific">Halococcus thailandensis JCM 13552</name>
    <dbReference type="NCBI Taxonomy" id="1227457"/>
    <lineage>
        <taxon>Archaea</taxon>
        <taxon>Methanobacteriati</taxon>
        <taxon>Methanobacteriota</taxon>
        <taxon>Stenosarchaea group</taxon>
        <taxon>Halobacteria</taxon>
        <taxon>Halobacteriales</taxon>
        <taxon>Halococcaceae</taxon>
        <taxon>Halococcus</taxon>
    </lineage>
</organism>
<proteinExistence type="predicted"/>
<dbReference type="InterPro" id="IPR001173">
    <property type="entry name" value="Glyco_trans_2-like"/>
</dbReference>
<keyword evidence="3" id="KW-1185">Reference proteome</keyword>
<gene>
    <name evidence="2" type="ORF">C451_03654</name>
</gene>
<evidence type="ECO:0000313" key="3">
    <source>
        <dbReference type="Proteomes" id="UP000011680"/>
    </source>
</evidence>
<dbReference type="OrthoDB" id="46222at2157"/>
<dbReference type="InterPro" id="IPR029044">
    <property type="entry name" value="Nucleotide-diphossugar_trans"/>
</dbReference>
<protein>
    <submittedName>
        <fullName evidence="2">Putative Glycosyl transferase, family 2</fullName>
    </submittedName>
</protein>
<reference evidence="2 3" key="1">
    <citation type="journal article" date="2014" name="PLoS Genet.">
        <title>Phylogenetically driven sequencing of extremely halophilic archaea reveals strategies for static and dynamic osmo-response.</title>
        <authorList>
            <person name="Becker E.A."/>
            <person name="Seitzer P.M."/>
            <person name="Tritt A."/>
            <person name="Larsen D."/>
            <person name="Krusor M."/>
            <person name="Yao A.I."/>
            <person name="Wu D."/>
            <person name="Madern D."/>
            <person name="Eisen J.A."/>
            <person name="Darling A.E."/>
            <person name="Facciotti M.T."/>
        </authorList>
    </citation>
    <scope>NUCLEOTIDE SEQUENCE [LARGE SCALE GENOMIC DNA]</scope>
    <source>
        <strain evidence="2 3">JCM 13552</strain>
    </source>
</reference>
<dbReference type="SUPFAM" id="SSF53448">
    <property type="entry name" value="Nucleotide-diphospho-sugar transferases"/>
    <property type="match status" value="1"/>
</dbReference>
<sequence length="332" mass="38738">MTELETNPSVSFVVATYNRSDDLVEAIDSILDQHHRPIEIIIISNSTDDDHEHEKEWFCEEGQFDRAEVRYCHFAERMGAPKAKNRGLEQATGEIIVQLDDDAVIKDPSATDCIIETFREHKDVGIQAFQSRNYHTDELKRDEVPDPPEFEMTPTTAYRTTNFIGLGVAFRRDVLEKTGLYPENFVYGFEEMDLSFRVHDTGYDILYTPSVAIHHKKAPEGRLSSIETKERLVENRIKLALRNLPWRYVVFTTLFWSVYGLVLTRQFASLVRIYRRLYASWREALTARHVVSARTIARIKSRKTMLFCWWYGPHPRRLLGPDGDAERLFWET</sequence>
<dbReference type="AlphaFoldDB" id="M0NDY9"/>
<dbReference type="eggNOG" id="arCOG01383">
    <property type="taxonomic scope" value="Archaea"/>
</dbReference>
<dbReference type="RefSeq" id="WP_007737778.1">
    <property type="nucleotide sequence ID" value="NZ_AOMF01000088.1"/>
</dbReference>
<dbReference type="PANTHER" id="PTHR43685:SF2">
    <property type="entry name" value="GLYCOSYLTRANSFERASE 2-LIKE DOMAIN-CONTAINING PROTEIN"/>
    <property type="match status" value="1"/>
</dbReference>
<dbReference type="PANTHER" id="PTHR43685">
    <property type="entry name" value="GLYCOSYLTRANSFERASE"/>
    <property type="match status" value="1"/>
</dbReference>
<dbReference type="InterPro" id="IPR050834">
    <property type="entry name" value="Glycosyltransf_2"/>
</dbReference>
<accession>M0NDY9</accession>
<dbReference type="GO" id="GO:0016740">
    <property type="term" value="F:transferase activity"/>
    <property type="evidence" value="ECO:0007669"/>
    <property type="project" value="UniProtKB-KW"/>
</dbReference>
<evidence type="ECO:0000313" key="2">
    <source>
        <dbReference type="EMBL" id="EMA56197.1"/>
    </source>
</evidence>
<dbReference type="STRING" id="1227457.C451_03654"/>
<dbReference type="EMBL" id="AOMF01000088">
    <property type="protein sequence ID" value="EMA56197.1"/>
    <property type="molecule type" value="Genomic_DNA"/>
</dbReference>
<dbReference type="Pfam" id="PF00535">
    <property type="entry name" value="Glycos_transf_2"/>
    <property type="match status" value="1"/>
</dbReference>
<name>M0NDY9_9EURY</name>
<dbReference type="Gene3D" id="3.90.550.10">
    <property type="entry name" value="Spore Coat Polysaccharide Biosynthesis Protein SpsA, Chain A"/>
    <property type="match status" value="1"/>
</dbReference>
<keyword evidence="2" id="KW-0808">Transferase</keyword>